<protein>
    <submittedName>
        <fullName evidence="4">Zinc-ribbon domain-containing protein</fullName>
    </submittedName>
</protein>
<keyword evidence="2" id="KW-1133">Transmembrane helix</keyword>
<evidence type="ECO:0000313" key="5">
    <source>
        <dbReference type="Proteomes" id="UP000434554"/>
    </source>
</evidence>
<proteinExistence type="predicted"/>
<feature type="transmembrane region" description="Helical" evidence="2">
    <location>
        <begin position="129"/>
        <end position="149"/>
    </location>
</feature>
<comment type="caution">
    <text evidence="4">The sequence shown here is derived from an EMBL/GenBank/DDBJ whole genome shotgun (WGS) entry which is preliminary data.</text>
</comment>
<feature type="domain" description="Zinc-ribbon" evidence="3">
    <location>
        <begin position="57"/>
        <end position="78"/>
    </location>
</feature>
<dbReference type="Pfam" id="PF13240">
    <property type="entry name" value="Zn_Ribbon_1"/>
    <property type="match status" value="1"/>
</dbReference>
<reference evidence="4 5" key="1">
    <citation type="submission" date="2019-09" db="EMBL/GenBank/DDBJ databases">
        <title>Draft genome sequence of 3 type strains from the CCUG.</title>
        <authorList>
            <person name="Pineiro-Iglesias B."/>
            <person name="Tunovic T."/>
            <person name="Unosson C."/>
            <person name="Inganas E."/>
            <person name="Ohlen M."/>
            <person name="Cardew S."/>
            <person name="Jensie-Markopoulos S."/>
            <person name="Salva-Serra F."/>
            <person name="Jaen-Luchoro D."/>
            <person name="Karlsson R."/>
            <person name="Svensson-Stadler L."/>
            <person name="Chun J."/>
            <person name="Moore E."/>
        </authorList>
    </citation>
    <scope>NUCLEOTIDE SEQUENCE [LARGE SCALE GENOMIC DNA]</scope>
    <source>
        <strain evidence="4 5">CCUG 65427</strain>
    </source>
</reference>
<name>A0A833FFI6_9FIRM</name>
<feature type="region of interest" description="Disordered" evidence="1">
    <location>
        <begin position="157"/>
        <end position="185"/>
    </location>
</feature>
<dbReference type="InterPro" id="IPR013083">
    <property type="entry name" value="Znf_RING/FYVE/PHD"/>
</dbReference>
<dbReference type="Proteomes" id="UP000434554">
    <property type="component" value="Unassembled WGS sequence"/>
</dbReference>
<dbReference type="EMBL" id="WBKH01000004">
    <property type="protein sequence ID" value="KAB1479048.1"/>
    <property type="molecule type" value="Genomic_DNA"/>
</dbReference>
<dbReference type="Gene3D" id="3.30.40.10">
    <property type="entry name" value="Zinc/RING finger domain, C3HC4 (zinc finger)"/>
    <property type="match status" value="1"/>
</dbReference>
<keyword evidence="2" id="KW-0812">Transmembrane</keyword>
<sequence length="295" mass="33378">MNSMLNYKQYFSHLKIGKYCFICLYNKSKDGIYIRCCICQGNEIFHGFLEKGSDMMFCTQCGKKIQDDAKFCPYCGATIHHAEAPKETVEPAEPEVPVGSTEEPRQQVHNLPSRVRNLWPKDRKQRVRMWNRFVVAVLVCMMGAFLYSVHDDGSDVSKEEQALSDPAKQEEKQAPAPVKEQKPVKLPAPASIANFEVDKNVIGEPVAYIQIQNDSDKTIDGFKVHLSAKDNFGQEVTEFGYGDPFTVLINQDTIEPQGLSDGTYHWTLHGLENGTKFHIELAEIHYTNGTSWHAL</sequence>
<evidence type="ECO:0000313" key="4">
    <source>
        <dbReference type="EMBL" id="KAB1479048.1"/>
    </source>
</evidence>
<accession>A0A833FFI6</accession>
<keyword evidence="2" id="KW-0472">Membrane</keyword>
<feature type="compositionally biased region" description="Basic and acidic residues" evidence="1">
    <location>
        <begin position="157"/>
        <end position="183"/>
    </location>
</feature>
<evidence type="ECO:0000256" key="1">
    <source>
        <dbReference type="SAM" id="MobiDB-lite"/>
    </source>
</evidence>
<dbReference type="RefSeq" id="WP_127007788.1">
    <property type="nucleotide sequence ID" value="NZ_CAUENZ010000003.1"/>
</dbReference>
<dbReference type="AlphaFoldDB" id="A0A833FFI6"/>
<gene>
    <name evidence="4" type="ORF">F8R14_04950</name>
</gene>
<evidence type="ECO:0000256" key="2">
    <source>
        <dbReference type="SAM" id="Phobius"/>
    </source>
</evidence>
<dbReference type="InterPro" id="IPR026870">
    <property type="entry name" value="Zinc_ribbon_dom"/>
</dbReference>
<evidence type="ECO:0000259" key="3">
    <source>
        <dbReference type="Pfam" id="PF13240"/>
    </source>
</evidence>
<organism evidence="4 5">
    <name type="scientific">Veillonella seminalis</name>
    <dbReference type="NCBI Taxonomy" id="1502943"/>
    <lineage>
        <taxon>Bacteria</taxon>
        <taxon>Bacillati</taxon>
        <taxon>Bacillota</taxon>
        <taxon>Negativicutes</taxon>
        <taxon>Veillonellales</taxon>
        <taxon>Veillonellaceae</taxon>
        <taxon>Veillonella</taxon>
    </lineage>
</organism>
<feature type="region of interest" description="Disordered" evidence="1">
    <location>
        <begin position="86"/>
        <end position="109"/>
    </location>
</feature>